<evidence type="ECO:0000313" key="4">
    <source>
        <dbReference type="Proteomes" id="UP001610335"/>
    </source>
</evidence>
<feature type="compositionally biased region" description="Basic and acidic residues" evidence="1">
    <location>
        <begin position="298"/>
        <end position="313"/>
    </location>
</feature>
<comment type="caution">
    <text evidence="3">The sequence shown here is derived from an EMBL/GenBank/DDBJ whole genome shotgun (WGS) entry which is preliminary data.</text>
</comment>
<proteinExistence type="predicted"/>
<feature type="region of interest" description="Disordered" evidence="1">
    <location>
        <begin position="112"/>
        <end position="143"/>
    </location>
</feature>
<feature type="compositionally biased region" description="Basic and acidic residues" evidence="1">
    <location>
        <begin position="261"/>
        <end position="290"/>
    </location>
</feature>
<feature type="compositionally biased region" description="Polar residues" evidence="1">
    <location>
        <begin position="52"/>
        <end position="70"/>
    </location>
</feature>
<organism evidence="3 4">
    <name type="scientific">Aspergillus cavernicola</name>
    <dbReference type="NCBI Taxonomy" id="176166"/>
    <lineage>
        <taxon>Eukaryota</taxon>
        <taxon>Fungi</taxon>
        <taxon>Dikarya</taxon>
        <taxon>Ascomycota</taxon>
        <taxon>Pezizomycotina</taxon>
        <taxon>Eurotiomycetes</taxon>
        <taxon>Eurotiomycetidae</taxon>
        <taxon>Eurotiales</taxon>
        <taxon>Aspergillaceae</taxon>
        <taxon>Aspergillus</taxon>
        <taxon>Aspergillus subgen. Nidulantes</taxon>
    </lineage>
</organism>
<feature type="region of interest" description="Disordered" evidence="1">
    <location>
        <begin position="42"/>
        <end position="97"/>
    </location>
</feature>
<name>A0ABR4IBB6_9EURO</name>
<keyword evidence="2" id="KW-0472">Membrane</keyword>
<feature type="compositionally biased region" description="Low complexity" evidence="1">
    <location>
        <begin position="247"/>
        <end position="260"/>
    </location>
</feature>
<sequence length="332" mass="34710">MNYIDTNCGQAGLHLSIALYSFLLFSTMSRANDIISDILSNIESPGEDPGDNTESGADGGTNTTATSNSDDMVLTETGVPGASAPDTQTATTTTAVSDGVFPETATITTTTATTSTTFTSESNPTITLASSDDDGSSSSGGGGDGLSNNTKIAIAVPVSIVGAIIIGAILFFLLRRRKRQQRQTQPVISTPQLETSSSVFLPAQIQPVPAPLAPLNRRPVPQGPPLYTEQPDSSMPADPESTAIPPATAAAAAAATTTTTRDLEWRTSEERGGGRSRSPFDHPHDNDADRLSIISVVSDREAMMRSRGHRDDDLSSVSSFEDDPHPTTNRGG</sequence>
<dbReference type="EMBL" id="JBFXLS010000040">
    <property type="protein sequence ID" value="KAL2824942.1"/>
    <property type="molecule type" value="Genomic_DNA"/>
</dbReference>
<accession>A0ABR4IBB6</accession>
<protein>
    <recommendedName>
        <fullName evidence="5">Mid2 domain-containing protein</fullName>
    </recommendedName>
</protein>
<evidence type="ECO:0000256" key="2">
    <source>
        <dbReference type="SAM" id="Phobius"/>
    </source>
</evidence>
<gene>
    <name evidence="3" type="ORF">BDW59DRAFT_81233</name>
</gene>
<evidence type="ECO:0008006" key="5">
    <source>
        <dbReference type="Google" id="ProtNLM"/>
    </source>
</evidence>
<keyword evidence="2" id="KW-1133">Transmembrane helix</keyword>
<feature type="transmembrane region" description="Helical" evidence="2">
    <location>
        <begin position="152"/>
        <end position="174"/>
    </location>
</feature>
<reference evidence="3 4" key="1">
    <citation type="submission" date="2024-07" db="EMBL/GenBank/DDBJ databases">
        <title>Section-level genome sequencing and comparative genomics of Aspergillus sections Usti and Cavernicolus.</title>
        <authorList>
            <consortium name="Lawrence Berkeley National Laboratory"/>
            <person name="Nybo J.L."/>
            <person name="Vesth T.C."/>
            <person name="Theobald S."/>
            <person name="Frisvad J.C."/>
            <person name="Larsen T.O."/>
            <person name="Kjaerboelling I."/>
            <person name="Rothschild-Mancinelli K."/>
            <person name="Lyhne E.K."/>
            <person name="Kogle M.E."/>
            <person name="Barry K."/>
            <person name="Clum A."/>
            <person name="Na H."/>
            <person name="Ledsgaard L."/>
            <person name="Lin J."/>
            <person name="Lipzen A."/>
            <person name="Kuo A."/>
            <person name="Riley R."/>
            <person name="Mondo S."/>
            <person name="LaButti K."/>
            <person name="Haridas S."/>
            <person name="Pangalinan J."/>
            <person name="Salamov A.A."/>
            <person name="Simmons B.A."/>
            <person name="Magnuson J.K."/>
            <person name="Chen J."/>
            <person name="Drula E."/>
            <person name="Henrissat B."/>
            <person name="Wiebenga A."/>
            <person name="Lubbers R.J."/>
            <person name="Gomes A.C."/>
            <person name="Makela M.R."/>
            <person name="Stajich J."/>
            <person name="Grigoriev I.V."/>
            <person name="Mortensen U.H."/>
            <person name="De vries R.P."/>
            <person name="Baker S.E."/>
            <person name="Andersen M.R."/>
        </authorList>
    </citation>
    <scope>NUCLEOTIDE SEQUENCE [LARGE SCALE GENOMIC DNA]</scope>
    <source>
        <strain evidence="3 4">CBS 600.67</strain>
    </source>
</reference>
<evidence type="ECO:0000313" key="3">
    <source>
        <dbReference type="EMBL" id="KAL2824942.1"/>
    </source>
</evidence>
<keyword evidence="2" id="KW-0812">Transmembrane</keyword>
<keyword evidence="4" id="KW-1185">Reference proteome</keyword>
<evidence type="ECO:0000256" key="1">
    <source>
        <dbReference type="SAM" id="MobiDB-lite"/>
    </source>
</evidence>
<feature type="region of interest" description="Disordered" evidence="1">
    <location>
        <begin position="209"/>
        <end position="332"/>
    </location>
</feature>
<dbReference type="Proteomes" id="UP001610335">
    <property type="component" value="Unassembled WGS sequence"/>
</dbReference>